<dbReference type="Proteomes" id="UP000182444">
    <property type="component" value="Chromosome 1D"/>
</dbReference>
<reference evidence="1 2" key="1">
    <citation type="journal article" date="2016" name="PLoS ONE">
        <title>Sequence Assembly of Yarrowia lipolytica Strain W29/CLIB89 Shows Transposable Element Diversity.</title>
        <authorList>
            <person name="Magnan C."/>
            <person name="Yu J."/>
            <person name="Chang I."/>
            <person name="Jahn E."/>
            <person name="Kanomata Y."/>
            <person name="Wu J."/>
            <person name="Zeller M."/>
            <person name="Oakes M."/>
            <person name="Baldi P."/>
            <person name="Sandmeyer S."/>
        </authorList>
    </citation>
    <scope>NUCLEOTIDE SEQUENCE [LARGE SCALE GENOMIC DNA]</scope>
    <source>
        <strain evidence="2">CLIB89(W29)</strain>
    </source>
</reference>
<dbReference type="GeneID" id="94583292"/>
<dbReference type="VEuPathDB" id="FungiDB:YALI1_D14910g"/>
<dbReference type="AlphaFoldDB" id="A0A1D8NE83"/>
<proteinExistence type="predicted"/>
<evidence type="ECO:0000313" key="1">
    <source>
        <dbReference type="EMBL" id="AOW03950.1"/>
    </source>
</evidence>
<gene>
    <name evidence="1" type="ORF">YALI1_D14910g</name>
</gene>
<name>A0A1D8NE83_YARLL</name>
<evidence type="ECO:0000313" key="2">
    <source>
        <dbReference type="Proteomes" id="UP000182444"/>
    </source>
</evidence>
<dbReference type="RefSeq" id="XP_068138781.1">
    <property type="nucleotide sequence ID" value="XM_068282680.1"/>
</dbReference>
<protein>
    <submittedName>
        <fullName evidence="1">Uncharacterized protein</fullName>
    </submittedName>
</protein>
<sequence length="141" mass="15935">MGHWTFVYRITHIHPPYMLSMRLVSLMSLASQDHVISRTACTSSLIFSSSIRLLESCRLRLDIHEHGEKNVSKWRFSLRPQGSSLKASNHSHHSCPLSAALAASYTPQAHLAFTYPTVQCEAQGLKFFREASLDFLTTFVV</sequence>
<accession>A0A1D8NE83</accession>
<organism evidence="1 2">
    <name type="scientific">Yarrowia lipolytica</name>
    <name type="common">Candida lipolytica</name>
    <dbReference type="NCBI Taxonomy" id="4952"/>
    <lineage>
        <taxon>Eukaryota</taxon>
        <taxon>Fungi</taxon>
        <taxon>Dikarya</taxon>
        <taxon>Ascomycota</taxon>
        <taxon>Saccharomycotina</taxon>
        <taxon>Dipodascomycetes</taxon>
        <taxon>Dipodascales</taxon>
        <taxon>Dipodascales incertae sedis</taxon>
        <taxon>Yarrowia</taxon>
    </lineage>
</organism>
<dbReference type="EMBL" id="CP017556">
    <property type="protein sequence ID" value="AOW03950.1"/>
    <property type="molecule type" value="Genomic_DNA"/>
</dbReference>